<comment type="caution">
    <text evidence="1">The sequence shown here is derived from an EMBL/GenBank/DDBJ whole genome shotgun (WGS) entry which is preliminary data.</text>
</comment>
<evidence type="ECO:0000313" key="2">
    <source>
        <dbReference type="Proteomes" id="UP000886520"/>
    </source>
</evidence>
<proteinExistence type="predicted"/>
<dbReference type="EMBL" id="JABFUD020000001">
    <property type="protein sequence ID" value="KAI5084087.1"/>
    <property type="molecule type" value="Genomic_DNA"/>
</dbReference>
<dbReference type="AlphaFoldDB" id="A0A9D4VET3"/>
<accession>A0A9D4VET3</accession>
<reference evidence="1" key="1">
    <citation type="submission" date="2021-01" db="EMBL/GenBank/DDBJ databases">
        <title>Adiantum capillus-veneris genome.</title>
        <authorList>
            <person name="Fang Y."/>
            <person name="Liao Q."/>
        </authorList>
    </citation>
    <scope>NUCLEOTIDE SEQUENCE</scope>
    <source>
        <strain evidence="1">H3</strain>
        <tissue evidence="1">Leaf</tissue>
    </source>
</reference>
<keyword evidence="2" id="KW-1185">Reference proteome</keyword>
<protein>
    <submittedName>
        <fullName evidence="1">Uncharacterized protein</fullName>
    </submittedName>
</protein>
<name>A0A9D4VET3_ADICA</name>
<evidence type="ECO:0000313" key="1">
    <source>
        <dbReference type="EMBL" id="KAI5084087.1"/>
    </source>
</evidence>
<organism evidence="1 2">
    <name type="scientific">Adiantum capillus-veneris</name>
    <name type="common">Maidenhair fern</name>
    <dbReference type="NCBI Taxonomy" id="13818"/>
    <lineage>
        <taxon>Eukaryota</taxon>
        <taxon>Viridiplantae</taxon>
        <taxon>Streptophyta</taxon>
        <taxon>Embryophyta</taxon>
        <taxon>Tracheophyta</taxon>
        <taxon>Polypodiopsida</taxon>
        <taxon>Polypodiidae</taxon>
        <taxon>Polypodiales</taxon>
        <taxon>Pteridineae</taxon>
        <taxon>Pteridaceae</taxon>
        <taxon>Vittarioideae</taxon>
        <taxon>Adiantum</taxon>
    </lineage>
</organism>
<dbReference type="Proteomes" id="UP000886520">
    <property type="component" value="Chromosome 1"/>
</dbReference>
<gene>
    <name evidence="1" type="ORF">GOP47_0000256</name>
</gene>
<sequence length="69" mass="7333">MGLPSLQGFWVAESCIFSGQAKKAAAHNKIVCALGGSSDEDSAGLLWDGWLAPSLYLSCQRLYCLRIGA</sequence>